<name>A0A0P9UI04_9PSED</name>
<dbReference type="GO" id="GO:0030288">
    <property type="term" value="C:outer membrane-bounded periplasmic space"/>
    <property type="evidence" value="ECO:0007669"/>
    <property type="project" value="InterPro"/>
</dbReference>
<dbReference type="PATRIC" id="fig|86176.4.peg.265"/>
<dbReference type="PANTHER" id="PTHR35936">
    <property type="entry name" value="MEMBRANE-BOUND LYTIC MUREIN TRANSGLYCOSYLASE F"/>
    <property type="match status" value="1"/>
</dbReference>
<comment type="similarity">
    <text evidence="2">Belongs to the bacterial solute-binding protein 3 family.</text>
</comment>
<dbReference type="NCBIfam" id="TIGR01096">
    <property type="entry name" value="3A0103s03R"/>
    <property type="match status" value="1"/>
</dbReference>
<evidence type="ECO:0000256" key="5">
    <source>
        <dbReference type="ARBA" id="ARBA00022764"/>
    </source>
</evidence>
<proteinExistence type="inferred from homology"/>
<protein>
    <submittedName>
        <fullName evidence="7">Arginine/ornithine ABC transporter periplasmic arginine/ornithine-binding protein</fullName>
    </submittedName>
</protein>
<dbReference type="InterPro" id="IPR001638">
    <property type="entry name" value="Solute-binding_3/MltF_N"/>
</dbReference>
<evidence type="ECO:0000256" key="2">
    <source>
        <dbReference type="ARBA" id="ARBA00010333"/>
    </source>
</evidence>
<comment type="caution">
    <text evidence="7">The sequence shown here is derived from an EMBL/GenBank/DDBJ whole genome shotgun (WGS) entry which is preliminary data.</text>
</comment>
<organism evidence="7 8">
    <name type="scientific">Pseudomonas meliae</name>
    <dbReference type="NCBI Taxonomy" id="86176"/>
    <lineage>
        <taxon>Bacteria</taxon>
        <taxon>Pseudomonadati</taxon>
        <taxon>Pseudomonadota</taxon>
        <taxon>Gammaproteobacteria</taxon>
        <taxon>Pseudomonadales</taxon>
        <taxon>Pseudomonadaceae</taxon>
        <taxon>Pseudomonas</taxon>
    </lineage>
</organism>
<dbReference type="EMBL" id="LJQT01000251">
    <property type="protein sequence ID" value="KPX88320.1"/>
    <property type="molecule type" value="Genomic_DNA"/>
</dbReference>
<dbReference type="AlphaFoldDB" id="A0A0P9UI04"/>
<evidence type="ECO:0000313" key="8">
    <source>
        <dbReference type="Proteomes" id="UP000050455"/>
    </source>
</evidence>
<dbReference type="Proteomes" id="UP000050455">
    <property type="component" value="Unassembled WGS sequence"/>
</dbReference>
<dbReference type="SMART" id="SM00062">
    <property type="entry name" value="PBPb"/>
    <property type="match status" value="1"/>
</dbReference>
<keyword evidence="3" id="KW-0813">Transport</keyword>
<keyword evidence="5" id="KW-0574">Periplasm</keyword>
<dbReference type="Pfam" id="PF00497">
    <property type="entry name" value="SBP_bac_3"/>
    <property type="match status" value="1"/>
</dbReference>
<dbReference type="CDD" id="cd13703">
    <property type="entry name" value="PBP2_HisJ_LAO"/>
    <property type="match status" value="1"/>
</dbReference>
<dbReference type="InterPro" id="IPR005768">
    <property type="entry name" value="Lys_Arg_Orn-bd"/>
</dbReference>
<evidence type="ECO:0000256" key="3">
    <source>
        <dbReference type="ARBA" id="ARBA00022448"/>
    </source>
</evidence>
<evidence type="ECO:0000313" key="7">
    <source>
        <dbReference type="EMBL" id="KPX88320.1"/>
    </source>
</evidence>
<evidence type="ECO:0000256" key="1">
    <source>
        <dbReference type="ARBA" id="ARBA00004418"/>
    </source>
</evidence>
<dbReference type="PANTHER" id="PTHR35936:SF17">
    <property type="entry name" value="ARGININE-BINDING EXTRACELLULAR PROTEIN ARTP"/>
    <property type="match status" value="1"/>
</dbReference>
<keyword evidence="4" id="KW-0732">Signal</keyword>
<keyword evidence="8" id="KW-1185">Reference proteome</keyword>
<comment type="subcellular location">
    <subcellularLocation>
        <location evidence="1">Periplasm</location>
    </subcellularLocation>
</comment>
<dbReference type="Gene3D" id="3.40.190.10">
    <property type="entry name" value="Periplasmic binding protein-like II"/>
    <property type="match status" value="2"/>
</dbReference>
<evidence type="ECO:0000259" key="6">
    <source>
        <dbReference type="SMART" id="SM00062"/>
    </source>
</evidence>
<accession>A0A0P9UI04</accession>
<evidence type="ECO:0000256" key="4">
    <source>
        <dbReference type="ARBA" id="ARBA00022729"/>
    </source>
</evidence>
<gene>
    <name evidence="7" type="ORF">ALO64_04718</name>
</gene>
<feature type="domain" description="Solute-binding protein family 3/N-terminal" evidence="6">
    <location>
        <begin position="61"/>
        <end position="290"/>
    </location>
</feature>
<reference evidence="7 8" key="1">
    <citation type="submission" date="2015-09" db="EMBL/GenBank/DDBJ databases">
        <title>Genome announcement of multiple Pseudomonas syringae strains.</title>
        <authorList>
            <person name="Thakur S."/>
            <person name="Wang P.W."/>
            <person name="Gong Y."/>
            <person name="Weir B.S."/>
            <person name="Guttman D.S."/>
        </authorList>
    </citation>
    <scope>NUCLEOTIDE SEQUENCE [LARGE SCALE GENOMIC DNA]</scope>
    <source>
        <strain evidence="7 8">ICMP6289</strain>
    </source>
</reference>
<dbReference type="SUPFAM" id="SSF53850">
    <property type="entry name" value="Periplasmic binding protein-like II"/>
    <property type="match status" value="1"/>
</dbReference>
<sequence length="294" mass="31921">MRCHAPGVALPPRLSFRTLGACSLCHLSCFTDGVLEMKKLMLIGAMALSVLAQPIFADEKPLKIGIEAAYPPFVSKAPDGSIVGFDYDIGNALCEEMKVKCTWVEQEFDGLIPALKVRKIDAILSSMSITDDRKKSVDFTGKYYNSPARLVMKDGTVISDSLAELKGKKIGVQRGSIHERFAREVLAPKGVEVTPYGSQNEIYLDIGAGRLDGTIADATLLQDGFLKTDAGKGYAFTGPSFTDPKYFGDGIGIAVRKGDKANLERLNAAIAAIRANGKYKAIQDKYFDFDIYGK</sequence>